<dbReference type="Gene3D" id="3.40.50.980">
    <property type="match status" value="4"/>
</dbReference>
<evidence type="ECO:0000313" key="9">
    <source>
        <dbReference type="Proteomes" id="UP000175829"/>
    </source>
</evidence>
<dbReference type="GO" id="GO:0003824">
    <property type="term" value="F:catalytic activity"/>
    <property type="evidence" value="ECO:0007669"/>
    <property type="project" value="InterPro"/>
</dbReference>
<evidence type="ECO:0000256" key="2">
    <source>
        <dbReference type="ARBA" id="ARBA00006432"/>
    </source>
</evidence>
<dbReference type="PANTHER" id="PTHR45527">
    <property type="entry name" value="NONRIBOSOMAL PEPTIDE SYNTHETASE"/>
    <property type="match status" value="1"/>
</dbReference>
<dbReference type="InterPro" id="IPR025110">
    <property type="entry name" value="AMP-bd_C"/>
</dbReference>
<accession>A0A1E7KD45</accession>
<dbReference type="PANTHER" id="PTHR45527:SF14">
    <property type="entry name" value="PLIPASTATIN SYNTHASE SUBUNIT B"/>
    <property type="match status" value="1"/>
</dbReference>
<dbReference type="Pfam" id="PF00550">
    <property type="entry name" value="PP-binding"/>
    <property type="match status" value="2"/>
</dbReference>
<dbReference type="Pfam" id="PF00668">
    <property type="entry name" value="Condensation"/>
    <property type="match status" value="3"/>
</dbReference>
<dbReference type="FunFam" id="1.10.1200.10:FF:000005">
    <property type="entry name" value="Nonribosomal peptide synthetase 1"/>
    <property type="match status" value="1"/>
</dbReference>
<dbReference type="InterPro" id="IPR020806">
    <property type="entry name" value="PKS_PP-bd"/>
</dbReference>
<feature type="domain" description="Carrier" evidence="7">
    <location>
        <begin position="2560"/>
        <end position="2635"/>
    </location>
</feature>
<organism evidence="8 9">
    <name type="scientific">Streptomyces qinglanensis</name>
    <dbReference type="NCBI Taxonomy" id="943816"/>
    <lineage>
        <taxon>Bacteria</taxon>
        <taxon>Bacillati</taxon>
        <taxon>Actinomycetota</taxon>
        <taxon>Actinomycetes</taxon>
        <taxon>Kitasatosporales</taxon>
        <taxon>Streptomycetaceae</taxon>
        <taxon>Streptomyces</taxon>
    </lineage>
</organism>
<dbReference type="SUPFAM" id="SSF53335">
    <property type="entry name" value="S-adenosyl-L-methionine-dependent methyltransferases"/>
    <property type="match status" value="1"/>
</dbReference>
<gene>
    <name evidence="8" type="ORF">AN217_00680</name>
</gene>
<dbReference type="GO" id="GO:0008610">
    <property type="term" value="P:lipid biosynthetic process"/>
    <property type="evidence" value="ECO:0007669"/>
    <property type="project" value="UniProtKB-ARBA"/>
</dbReference>
<comment type="cofactor">
    <cofactor evidence="1">
        <name>pantetheine 4'-phosphate</name>
        <dbReference type="ChEBI" id="CHEBI:47942"/>
    </cofactor>
</comment>
<dbReference type="InterPro" id="IPR010071">
    <property type="entry name" value="AA_adenyl_dom"/>
</dbReference>
<dbReference type="GO" id="GO:0043041">
    <property type="term" value="P:amino acid activation for nonribosomal peptide biosynthetic process"/>
    <property type="evidence" value="ECO:0007669"/>
    <property type="project" value="TreeGrafter"/>
</dbReference>
<dbReference type="GO" id="GO:0031177">
    <property type="term" value="F:phosphopantetheine binding"/>
    <property type="evidence" value="ECO:0007669"/>
    <property type="project" value="InterPro"/>
</dbReference>
<dbReference type="GO" id="GO:0009403">
    <property type="term" value="P:toxin biosynthetic process"/>
    <property type="evidence" value="ECO:0007669"/>
    <property type="project" value="UniProtKB-ARBA"/>
</dbReference>
<keyword evidence="3" id="KW-0596">Phosphopantetheine</keyword>
<dbReference type="CDD" id="cd02440">
    <property type="entry name" value="AdoMet_MTases"/>
    <property type="match status" value="1"/>
</dbReference>
<dbReference type="RefSeq" id="WP_069990436.1">
    <property type="nucleotide sequence ID" value="NZ_LJGV01000021.1"/>
</dbReference>
<comment type="similarity">
    <text evidence="2">Belongs to the ATP-dependent AMP-binding enzyme family.</text>
</comment>
<dbReference type="SMART" id="SM00823">
    <property type="entry name" value="PKS_PP"/>
    <property type="match status" value="2"/>
</dbReference>
<dbReference type="Gene3D" id="3.30.559.30">
    <property type="entry name" value="Nonribosomal peptide synthetase, condensation domain"/>
    <property type="match status" value="3"/>
</dbReference>
<dbReference type="InterPro" id="IPR029063">
    <property type="entry name" value="SAM-dependent_MTases_sf"/>
</dbReference>
<dbReference type="Pfam" id="PF13193">
    <property type="entry name" value="AMP-binding_C"/>
    <property type="match status" value="1"/>
</dbReference>
<dbReference type="InterPro" id="IPR020845">
    <property type="entry name" value="AMP-binding_CS"/>
</dbReference>
<name>A0A1E7KD45_9ACTN</name>
<dbReference type="NCBIfam" id="TIGR01733">
    <property type="entry name" value="AA-adenyl-dom"/>
    <property type="match status" value="2"/>
</dbReference>
<dbReference type="FunFam" id="2.30.38.10:FF:000001">
    <property type="entry name" value="Non-ribosomal peptide synthetase PvdI"/>
    <property type="match status" value="2"/>
</dbReference>
<dbReference type="Gene3D" id="2.30.38.10">
    <property type="entry name" value="Luciferase, Domain 3"/>
    <property type="match status" value="2"/>
</dbReference>
<dbReference type="EMBL" id="LJGV01000021">
    <property type="protein sequence ID" value="OEV01855.1"/>
    <property type="molecule type" value="Genomic_DNA"/>
</dbReference>
<proteinExistence type="inferred from homology"/>
<dbReference type="InterPro" id="IPR045851">
    <property type="entry name" value="AMP-bd_C_sf"/>
</dbReference>
<dbReference type="Proteomes" id="UP000175829">
    <property type="component" value="Unassembled WGS sequence"/>
</dbReference>
<dbReference type="InterPro" id="IPR023213">
    <property type="entry name" value="CAT-like_dom_sf"/>
</dbReference>
<evidence type="ECO:0000259" key="7">
    <source>
        <dbReference type="PROSITE" id="PS50075"/>
    </source>
</evidence>
<dbReference type="GO" id="GO:0005829">
    <property type="term" value="C:cytosol"/>
    <property type="evidence" value="ECO:0007669"/>
    <property type="project" value="TreeGrafter"/>
</dbReference>
<dbReference type="PROSITE" id="PS00455">
    <property type="entry name" value="AMP_BINDING"/>
    <property type="match status" value="1"/>
</dbReference>
<sequence>MPQEESGQELIRRIQSMPFKRQRAVIALLRQQGVDLSTLDIIPRLPRNGEAPLPLSFAQQRLWFLAQLEDSSAHYNVPMAMRLHGRLDRAALRRALTELVRRHEALRTRFEDRGGVPHQCIDDGSGFTLREQELVGEAEVARTCQQEMLTPFDLARDSLIRALLLRQSETEHVLMVTMHHIVSDGWSVGVFFREVTELYEAVRQGREAALEPLPVQYADFAHWQREWLAGEVQTRQIEYWKKQLDGVDPGLTLPADRPRPAVRDHEGTREFFRTSPELLEKLRRIAEQHDATLYMTLLAAYSVLLHRYTQQTDIAVGTVVANRNRAEVEGLIGQFANTLVMRNDLSGDPAFAELLARVRRTALEGYDHQDVPFEAVVDALQADRSLSRSPVFQTVLVLQEEQAEPKLTLGGLEVTSVDVDFSISKFDLTLDLRETPDGLTGAVEYSTALFDRETVRRFVRHFTTLLESLAEAPQTRISRLELLDGTERGGGAEAEAAPGGAVPWADQCLHERFEDVVRQAPDAVAVRCADRTLSYGELNARANRIARFLRTRGVGRETLVALCLPRSEWLVVCALAVLKAGGAYVPLDPTAPPERLGHVLADSAPRVVLVDGGVPAGLDAGRAAVVDVRDRWEWLPDDDLQPVAGALPANLAYVIYTSGSTGRPKGVLVEHRNVTRLFTATAERFGFGPEDVWTLFHSFAFDFTVWEMWGALLHGGSLVVVPHEVARSPREFYALLCAENVTVLNQTPSAFGQLIAAQGEDGAPHRLRTVVFGGEALDTAALRPWFARPVNAATELVNMYGITETTVHVTHRVVTEADTGRGVSPIGGPLPDLAVYVLDTHGNPVPTGAVGEMYVGGAGVARGYLNRPELTAERFLDDPFRPGPGARMYRTGDLGRLLADGSLEYYGRNDDQVKIRGHRIEPGEVSARLDEHPGVGSCAVVAREDQPGNRQLVAYLVPADDRPEADLRTELDQLARRTLPDYMLPGAYVCVPSLPLTTNGKLDRAALPAPGIDAYAQREETHVAPATATERTLATVWAELLGFEAERISANDNFFTLGGHSLLITVLVARLNEAGLRLTVRDTFSAPTLAALAERIDAHTGEAAADASGEGWTVPPNAVPEGCERLTPELLPLVALGQEHLDSLAGRVPGGAANIADVYPLVPSQEGILFHHLMDPENDPYVMSAAFTARDEAACTAFTDALQTVVDRHDVMRTAVFTEGLPEPVQVVLRSAELPVDRISLTEEAGDAGDAKHTGGAEDAADGPGAATAAREAAERQVEALLHTPPPLPPHQAPMMRVRVAPEPGSQRRFLLVTFHHLIEDATSLRLIFDELAALMAGRADLLAPAPPYRDFVAHTLHQLRTGDAEDHFRATLGDVTEPTVPFGLSDVHGDGRRTRKPRRSLSADLTARLRAEAGRLGLSPAWLFHAACARVVAASSGRDDVVFGTVMSGRLQGVPGVERMLGNFINTLPLRVRLAGRSVRELVDEVASGLRELIVREQSSLSLAQRCSGLDSDTPLFSAAINFRHFEPARDEIPGPSLEEQGIGWLNVMDRTNYPMGMSLDDVGDELSLTVQVEDAVEPETLLTYVETALDGIVAALAADDGNGTRALDLPVLPPAERQRLLTAARGATPEYPRDACLAELFEEQAARHPDAVAVRHGDRELTYAQLNARANRVAHHLRDRGVGPDVLVGLCADRSVELVTGLLGILKAGGAYVPVDPDHPGQRIRALLETSGVQTVLGLSRLPDVLFEDVDEVVHLDTGERAADRTQVLADRSEHDPSRAGLGLTPDHLAYAIFTSGSTGRPKGVLVEQRGVVRLVRNPEYFAADTDTVVLHHSSISFDAGSQEVLTPLLCGGRLVLHDGDSKDPGQVLDCVERTGVGTMLLSAAFLPAFVQAAAGRVLPLRHLAVVGDTFSARDVRRLYAAHPGLTVIDGYGPTENSIASTYYEIPRDIAEDARVPIGRPVPHTTAYVTDEQLRLVPDGVIGELCLGGAGVARGYLDAPEATAERFVRDPFGDAPDGRLYRTGDLVRRRSDGTLEFRGRVDDQVKIRGFRVEPGETETVLQAHPAVHSAVVVPQTSGEAHSLSAYVRPAEEWLEAAAREQTDENLGQWERLFEDQYARSGEETVPDDLNLAGWESSYTGEPVPESDMREWIDGTVAAIRRLRPERLLEIGCGTGLLLFRYAESCREVHGIDISASALADVRRGAERRGWSHVTLRRGDALSVGGPDADAEPGGFDVVVLNSVAQYFPSRQYLDEVVGRILPLLAEGGRILLGDIRNLDLFSAHVSAIERSRSGAAGTAGALNAQIQRRRRQETELLVSPTYFARLPERFPAVGGVDIAVKRGVGDNEMLAYRYDVVLTKGVAPPEPDHPWLEAATPAELHALLDAGAPERFGVTGLTNERVAEDVRVCAALARWAPSRQVEPLPGGERLSSRAREAVRDLEAVLAHAEDLGYEVAATWSQDRPEGLDLVLARGETPRARARSPYRATRMANAPQVDRLGSALVRELRDHLAERLPDHLVPGAFVVLEELPVTSQGKVDKRALPAPDEEDVAKEVYVAPRTEAQRTLCRIVGAVLDLDRVGLQDNFFNLGGHSLLATRLNLRVKKETGVDLPLQLILTAASMAEMAAALEEEPAGPSSAGPEPAQPAAAGPVAEGGEAPLSTAQQDLWFLRTPGHLGIAHDNVQLALRLRGALDRAACTGAVRALVERHAILRTGYERRDGVVTQRVHGADGFTVAEVDIPADPGGAALDAWLRAERARPFAPEDAHPFRAHLLALAADEHVLVLTRPWGIFDGWSTGILMRELSAGYRELSQGREPRFAPLPLQYADFARQQSGTVDAAELDRQRDHWREQLAGLPACLSLRTDYPRPPVKTHLGGTVPFAVPGDLVERLRKLGADHGASLHMTLLAAYAVLLGSRTDDRELAIGAPASNRPAAELEAVVGYFVNALVMRLDVAPRQSFGELLAHTREVVAAAQDHKDLPFADLVRTLVPRPDPSCSPLFQVMFNLVPALAPAGAEGAAGAEPAGEEDGVPGLGAELVAVGAGTARFDLSLSLRETESGLEGHLEYSTDLFAGGTAERLAADYAGLLERIVRSPEADLAGLAPAAGAGDGEAAG</sequence>
<dbReference type="CDD" id="cd12117">
    <property type="entry name" value="A_NRPS_Srf_like"/>
    <property type="match status" value="1"/>
</dbReference>
<reference evidence="8 9" key="1">
    <citation type="journal article" date="2016" name="Front. Microbiol.">
        <title>Comparative Genomics Analysis of Streptomyces Species Reveals Their Adaptation to the Marine Environment and Their Diversity at the Genomic Level.</title>
        <authorList>
            <person name="Tian X."/>
            <person name="Zhang Z."/>
            <person name="Yang T."/>
            <person name="Chen M."/>
            <person name="Li J."/>
            <person name="Chen F."/>
            <person name="Yang J."/>
            <person name="Li W."/>
            <person name="Zhang B."/>
            <person name="Zhang Z."/>
            <person name="Wu J."/>
            <person name="Zhang C."/>
            <person name="Long L."/>
            <person name="Xiao J."/>
        </authorList>
    </citation>
    <scope>NUCLEOTIDE SEQUENCE [LARGE SCALE GENOMIC DNA]</scope>
    <source>
        <strain evidence="8 9">SCSIO M10379</strain>
    </source>
</reference>
<dbReference type="FunFam" id="3.30.559.10:FF:000012">
    <property type="entry name" value="Non-ribosomal peptide synthetase"/>
    <property type="match status" value="1"/>
</dbReference>
<feature type="region of interest" description="Disordered" evidence="6">
    <location>
        <begin position="1244"/>
        <end position="1266"/>
    </location>
</feature>
<dbReference type="CDD" id="cd19544">
    <property type="entry name" value="E-C_NRPS"/>
    <property type="match status" value="1"/>
</dbReference>
<evidence type="ECO:0000256" key="5">
    <source>
        <dbReference type="ARBA" id="ARBA00022737"/>
    </source>
</evidence>
<evidence type="ECO:0000313" key="8">
    <source>
        <dbReference type="EMBL" id="OEV01855.1"/>
    </source>
</evidence>
<feature type="domain" description="Carrier" evidence="7">
    <location>
        <begin position="1024"/>
        <end position="1100"/>
    </location>
</feature>
<dbReference type="CDD" id="cd17643">
    <property type="entry name" value="A_NRPS_Cytc1-like"/>
    <property type="match status" value="1"/>
</dbReference>
<keyword evidence="4" id="KW-0597">Phosphoprotein</keyword>
<evidence type="ECO:0000256" key="3">
    <source>
        <dbReference type="ARBA" id="ARBA00022450"/>
    </source>
</evidence>
<dbReference type="PATRIC" id="fig|943816.4.peg.5213"/>
<dbReference type="PROSITE" id="PS50075">
    <property type="entry name" value="CARRIER"/>
    <property type="match status" value="2"/>
</dbReference>
<dbReference type="Gene3D" id="3.40.50.150">
    <property type="entry name" value="Vaccinia Virus protein VP39"/>
    <property type="match status" value="1"/>
</dbReference>
<feature type="region of interest" description="Disordered" evidence="6">
    <location>
        <begin position="2631"/>
        <end position="2658"/>
    </location>
</feature>
<dbReference type="SUPFAM" id="SSF56801">
    <property type="entry name" value="Acetyl-CoA synthetase-like"/>
    <property type="match status" value="2"/>
</dbReference>
<dbReference type="SUPFAM" id="SSF52777">
    <property type="entry name" value="CoA-dependent acyltransferases"/>
    <property type="match status" value="6"/>
</dbReference>
<dbReference type="Gene3D" id="3.30.559.10">
    <property type="entry name" value="Chloramphenicol acetyltransferase-like domain"/>
    <property type="match status" value="3"/>
</dbReference>
<dbReference type="InterPro" id="IPR036736">
    <property type="entry name" value="ACP-like_sf"/>
</dbReference>
<dbReference type="InterPro" id="IPR013217">
    <property type="entry name" value="Methyltransf_12"/>
</dbReference>
<dbReference type="FunFam" id="3.40.50.12780:FF:000012">
    <property type="entry name" value="Non-ribosomal peptide synthetase"/>
    <property type="match status" value="1"/>
</dbReference>
<evidence type="ECO:0000256" key="6">
    <source>
        <dbReference type="SAM" id="MobiDB-lite"/>
    </source>
</evidence>
<dbReference type="CDD" id="cd19531">
    <property type="entry name" value="LCL_NRPS-like"/>
    <property type="match status" value="2"/>
</dbReference>
<dbReference type="FunFam" id="3.30.300.30:FF:000010">
    <property type="entry name" value="Enterobactin synthetase component F"/>
    <property type="match status" value="1"/>
</dbReference>
<dbReference type="FunFam" id="3.40.50.980:FF:000001">
    <property type="entry name" value="Non-ribosomal peptide synthetase"/>
    <property type="match status" value="2"/>
</dbReference>
<dbReference type="GO" id="GO:0017000">
    <property type="term" value="P:antibiotic biosynthetic process"/>
    <property type="evidence" value="ECO:0007669"/>
    <property type="project" value="UniProtKB-ARBA"/>
</dbReference>
<dbReference type="Gene3D" id="1.10.1200.10">
    <property type="entry name" value="ACP-like"/>
    <property type="match status" value="2"/>
</dbReference>
<dbReference type="InterPro" id="IPR000873">
    <property type="entry name" value="AMP-dep_synth/lig_dom"/>
</dbReference>
<evidence type="ECO:0000256" key="4">
    <source>
        <dbReference type="ARBA" id="ARBA00022553"/>
    </source>
</evidence>
<comment type="caution">
    <text evidence="8">The sequence shown here is derived from an EMBL/GenBank/DDBJ whole genome shotgun (WGS) entry which is preliminary data.</text>
</comment>
<evidence type="ECO:0000256" key="1">
    <source>
        <dbReference type="ARBA" id="ARBA00001957"/>
    </source>
</evidence>
<dbReference type="Gene3D" id="3.30.300.30">
    <property type="match status" value="3"/>
</dbReference>
<protein>
    <submittedName>
        <fullName evidence="8">Non-ribosomal peptide synthetase</fullName>
    </submittedName>
</protein>
<dbReference type="Pfam" id="PF00501">
    <property type="entry name" value="AMP-binding"/>
    <property type="match status" value="2"/>
</dbReference>
<dbReference type="InterPro" id="IPR009081">
    <property type="entry name" value="PP-bd_ACP"/>
</dbReference>
<dbReference type="SUPFAM" id="SSF47336">
    <property type="entry name" value="ACP-like"/>
    <property type="match status" value="2"/>
</dbReference>
<dbReference type="FunFam" id="3.40.50.980:FF:000002">
    <property type="entry name" value="Enterobactin synthetase component F"/>
    <property type="match status" value="1"/>
</dbReference>
<dbReference type="Pfam" id="PF08242">
    <property type="entry name" value="Methyltransf_12"/>
    <property type="match status" value="1"/>
</dbReference>
<dbReference type="InterPro" id="IPR001242">
    <property type="entry name" value="Condensation_dom"/>
</dbReference>
<keyword evidence="5" id="KW-0677">Repeat</keyword>
<dbReference type="NCBIfam" id="NF003417">
    <property type="entry name" value="PRK04813.1"/>
    <property type="match status" value="3"/>
</dbReference>